<accession>A0ABV4B1B9</accession>
<gene>
    <name evidence="1" type="ORF">AB7A72_09420</name>
</gene>
<reference evidence="1 2" key="1">
    <citation type="journal article" date="2016" name="Int. J. Syst. Evol. Microbiol.">
        <title>Description of Comamonas sediminis sp. nov., isolated from lagoon sediments.</title>
        <authorList>
            <person name="Subhash Y."/>
            <person name="Bang J.J."/>
            <person name="You T.H."/>
            <person name="Lee S.S."/>
        </authorList>
    </citation>
    <scope>NUCLEOTIDE SEQUENCE [LARGE SCALE GENOMIC DNA]</scope>
    <source>
        <strain evidence="1 2">JCM 31169</strain>
    </source>
</reference>
<name>A0ABV4B1B9_9BURK</name>
<comment type="caution">
    <text evidence="1">The sequence shown here is derived from an EMBL/GenBank/DDBJ whole genome shotgun (WGS) entry which is preliminary data.</text>
</comment>
<evidence type="ECO:0000313" key="2">
    <source>
        <dbReference type="Proteomes" id="UP001562178"/>
    </source>
</evidence>
<organism evidence="1 2">
    <name type="scientific">Comamonas sediminis</name>
    <dbReference type="NCBI Taxonomy" id="1783360"/>
    <lineage>
        <taxon>Bacteria</taxon>
        <taxon>Pseudomonadati</taxon>
        <taxon>Pseudomonadota</taxon>
        <taxon>Betaproteobacteria</taxon>
        <taxon>Burkholderiales</taxon>
        <taxon>Comamonadaceae</taxon>
        <taxon>Comamonas</taxon>
    </lineage>
</organism>
<protein>
    <recommendedName>
        <fullName evidence="3">RiboL-PSP-HEPN domain-containing protein</fullName>
    </recommendedName>
</protein>
<evidence type="ECO:0008006" key="3">
    <source>
        <dbReference type="Google" id="ProtNLM"/>
    </source>
</evidence>
<proteinExistence type="predicted"/>
<keyword evidence="2" id="KW-1185">Reference proteome</keyword>
<evidence type="ECO:0000313" key="1">
    <source>
        <dbReference type="EMBL" id="MEY2251224.1"/>
    </source>
</evidence>
<dbReference type="Proteomes" id="UP001562178">
    <property type="component" value="Unassembled WGS sequence"/>
</dbReference>
<dbReference type="EMBL" id="JBGBDC010000003">
    <property type="protein sequence ID" value="MEY2251224.1"/>
    <property type="molecule type" value="Genomic_DNA"/>
</dbReference>
<sequence>MNIPEHDHDAIVRRAIELLGGKQKFFAEADRELADTNGRWKQNVEIIGRILRAHLFVEHYIGEYLAKANPRLGALGEAKVSFAQKVALLDASNNEIALILPGIKRLNKIRNRLAHNLDAQVTEEDATVFLSSNRFAALRVARSSEQVQTGEPIEILEDFSKHVAMALNYEFSPMSQAIAQAIQEVHLGRGIT</sequence>